<accession>A0A8S4QKK2</accession>
<evidence type="ECO:0000313" key="2">
    <source>
        <dbReference type="Proteomes" id="UP000838756"/>
    </source>
</evidence>
<reference evidence="1" key="1">
    <citation type="submission" date="2022-03" db="EMBL/GenBank/DDBJ databases">
        <authorList>
            <person name="Lindestad O."/>
        </authorList>
    </citation>
    <scope>NUCLEOTIDE SEQUENCE</scope>
</reference>
<name>A0A8S4QKK2_9NEOP</name>
<gene>
    <name evidence="1" type="primary">jg915</name>
    <name evidence="1" type="ORF">PAEG_LOCUS3088</name>
</gene>
<proteinExistence type="predicted"/>
<comment type="caution">
    <text evidence="1">The sequence shown here is derived from an EMBL/GenBank/DDBJ whole genome shotgun (WGS) entry which is preliminary data.</text>
</comment>
<dbReference type="AlphaFoldDB" id="A0A8S4QKK2"/>
<organism evidence="1 2">
    <name type="scientific">Pararge aegeria aegeria</name>
    <dbReference type="NCBI Taxonomy" id="348720"/>
    <lineage>
        <taxon>Eukaryota</taxon>
        <taxon>Metazoa</taxon>
        <taxon>Ecdysozoa</taxon>
        <taxon>Arthropoda</taxon>
        <taxon>Hexapoda</taxon>
        <taxon>Insecta</taxon>
        <taxon>Pterygota</taxon>
        <taxon>Neoptera</taxon>
        <taxon>Endopterygota</taxon>
        <taxon>Lepidoptera</taxon>
        <taxon>Glossata</taxon>
        <taxon>Ditrysia</taxon>
        <taxon>Papilionoidea</taxon>
        <taxon>Nymphalidae</taxon>
        <taxon>Satyrinae</taxon>
        <taxon>Satyrini</taxon>
        <taxon>Parargina</taxon>
        <taxon>Pararge</taxon>
    </lineage>
</organism>
<sequence length="89" mass="10198">MCRNNSMSATSRTVMWDLTTRFPLPTSPLKSQLGRRRNTLPPRVLISDSKRSESLPSTRGHQSQFLVGPQTLQWVWMTNAKSPLHFSEK</sequence>
<keyword evidence="2" id="KW-1185">Reference proteome</keyword>
<protein>
    <submittedName>
        <fullName evidence="1">Jg915 protein</fullName>
    </submittedName>
</protein>
<dbReference type="Proteomes" id="UP000838756">
    <property type="component" value="Unassembled WGS sequence"/>
</dbReference>
<dbReference type="EMBL" id="CAKXAJ010009668">
    <property type="protein sequence ID" value="CAH2211257.1"/>
    <property type="molecule type" value="Genomic_DNA"/>
</dbReference>
<evidence type="ECO:0000313" key="1">
    <source>
        <dbReference type="EMBL" id="CAH2211257.1"/>
    </source>
</evidence>